<dbReference type="SUPFAM" id="SSF53335">
    <property type="entry name" value="S-adenosyl-L-methionine-dependent methyltransferases"/>
    <property type="match status" value="1"/>
</dbReference>
<sequence>MLRQTGGESTSGAAFIEDAAGYGRCEPNRQGAPLLRQQRYREQPLESREGLGWERGRRCCGLFFCIRIPGVGDFSHDIYDDVRDLYVLAGGPRWTSQARPDAQRGDSSPKLIPRILHQTHGSAALPPGVQPLLHSWRRHNEDWEVRFYDNEACLRFVAREFPEYLDAFRALPRDVERSHFFRFLVVLRVGGVYADVDTECRKPLSGLIRARDTLVVAWEGGAGGTDSAQQLARVRQHQVLQWAFAGAPGHPALREVCDRVAAAAVAGAGAHSSALEHAGADVWTEVVLKHARLYPPAQKDDPWSVRVLPRAAFGTAPTGGDGAGPEPTNADAVRAGDVQAGVDVAAALATWGRWQAALAPGRGPSVVDALIGSLGGMGAGQRVLLDVGAGSGFFSMAAAARGHRVIAFELGPVAATSFEASIAHNGFQDRIALHRLALGGADEAICVQRAPVKPPAKNASAAAGLSALPAPVAVEVEALRGYSSPQVHNISVGFVPGGGACVRVAARRRGEGLIPADTLVGAVRVSTAGWEGWVLEGLEALFARAPPPVVLLELHAGRIAGSGFPGGALVLL</sequence>
<dbReference type="PANTHER" id="PTHR31834">
    <property type="entry name" value="INITIATION-SPECIFIC ALPHA-1,6-MANNOSYLTRANSFERASE"/>
    <property type="match status" value="1"/>
</dbReference>
<dbReference type="Gene3D" id="3.40.50.150">
    <property type="entry name" value="Vaccinia Virus protein VP39"/>
    <property type="match status" value="1"/>
</dbReference>
<dbReference type="AlphaFoldDB" id="A0AAW1R2P1"/>
<dbReference type="GO" id="GO:0006487">
    <property type="term" value="P:protein N-linked glycosylation"/>
    <property type="evidence" value="ECO:0007669"/>
    <property type="project" value="TreeGrafter"/>
</dbReference>
<dbReference type="Proteomes" id="UP001445335">
    <property type="component" value="Unassembled WGS sequence"/>
</dbReference>
<comment type="caution">
    <text evidence="1">The sequence shown here is derived from an EMBL/GenBank/DDBJ whole genome shotgun (WGS) entry which is preliminary data.</text>
</comment>
<proteinExistence type="predicted"/>
<dbReference type="Gene3D" id="3.90.550.20">
    <property type="match status" value="1"/>
</dbReference>
<evidence type="ECO:0000313" key="1">
    <source>
        <dbReference type="EMBL" id="KAK9827691.1"/>
    </source>
</evidence>
<evidence type="ECO:0000313" key="2">
    <source>
        <dbReference type="Proteomes" id="UP001445335"/>
    </source>
</evidence>
<dbReference type="InterPro" id="IPR007577">
    <property type="entry name" value="GlycoTrfase_DXD_sugar-bd_CS"/>
</dbReference>
<protein>
    <recommendedName>
        <fullName evidence="3">tRNA(Phe) (4-demethylwyosine(37)-C(7)) aminocarboxypropyltransferase</fullName>
    </recommendedName>
</protein>
<dbReference type="GO" id="GO:0000136">
    <property type="term" value="C:mannan polymerase complex"/>
    <property type="evidence" value="ECO:0007669"/>
    <property type="project" value="TreeGrafter"/>
</dbReference>
<dbReference type="PANTHER" id="PTHR31834:SF1">
    <property type="entry name" value="INITIATION-SPECIFIC ALPHA-1,6-MANNOSYLTRANSFERASE"/>
    <property type="match status" value="1"/>
</dbReference>
<evidence type="ECO:0008006" key="3">
    <source>
        <dbReference type="Google" id="ProtNLM"/>
    </source>
</evidence>
<dbReference type="EMBL" id="JALJOU010000055">
    <property type="protein sequence ID" value="KAK9827691.1"/>
    <property type="molecule type" value="Genomic_DNA"/>
</dbReference>
<dbReference type="InterPro" id="IPR029063">
    <property type="entry name" value="SAM-dependent_MTases_sf"/>
</dbReference>
<accession>A0AAW1R2P1</accession>
<dbReference type="Pfam" id="PF04488">
    <property type="entry name" value="Gly_transf_sug"/>
    <property type="match status" value="1"/>
</dbReference>
<keyword evidence="2" id="KW-1185">Reference proteome</keyword>
<dbReference type="InterPro" id="IPR039367">
    <property type="entry name" value="Och1-like"/>
</dbReference>
<name>A0AAW1R2P1_9CHLO</name>
<gene>
    <name evidence="1" type="ORF">WJX81_000369</name>
</gene>
<dbReference type="SUPFAM" id="SSF53448">
    <property type="entry name" value="Nucleotide-diphospho-sugar transferases"/>
    <property type="match status" value="1"/>
</dbReference>
<reference evidence="1 2" key="1">
    <citation type="journal article" date="2024" name="Nat. Commun.">
        <title>Phylogenomics reveals the evolutionary origins of lichenization in chlorophyte algae.</title>
        <authorList>
            <person name="Puginier C."/>
            <person name="Libourel C."/>
            <person name="Otte J."/>
            <person name="Skaloud P."/>
            <person name="Haon M."/>
            <person name="Grisel S."/>
            <person name="Petersen M."/>
            <person name="Berrin J.G."/>
            <person name="Delaux P.M."/>
            <person name="Dal Grande F."/>
            <person name="Keller J."/>
        </authorList>
    </citation>
    <scope>NUCLEOTIDE SEQUENCE [LARGE SCALE GENOMIC DNA]</scope>
    <source>
        <strain evidence="1 2">SAG 245.80</strain>
    </source>
</reference>
<organism evidence="1 2">
    <name type="scientific">Elliptochloris bilobata</name>
    <dbReference type="NCBI Taxonomy" id="381761"/>
    <lineage>
        <taxon>Eukaryota</taxon>
        <taxon>Viridiplantae</taxon>
        <taxon>Chlorophyta</taxon>
        <taxon>core chlorophytes</taxon>
        <taxon>Trebouxiophyceae</taxon>
        <taxon>Trebouxiophyceae incertae sedis</taxon>
        <taxon>Elliptochloris clade</taxon>
        <taxon>Elliptochloris</taxon>
    </lineage>
</organism>
<dbReference type="GO" id="GO:0000009">
    <property type="term" value="F:alpha-1,6-mannosyltransferase activity"/>
    <property type="evidence" value="ECO:0007669"/>
    <property type="project" value="InterPro"/>
</dbReference>
<dbReference type="InterPro" id="IPR029044">
    <property type="entry name" value="Nucleotide-diphossugar_trans"/>
</dbReference>